<reference evidence="2" key="1">
    <citation type="journal article" date="2022" name="Int. J. Mol. Sci.">
        <title>Draft Genome of Tanacetum Coccineum: Genomic Comparison of Closely Related Tanacetum-Family Plants.</title>
        <authorList>
            <person name="Yamashiro T."/>
            <person name="Shiraishi A."/>
            <person name="Nakayama K."/>
            <person name="Satake H."/>
        </authorList>
    </citation>
    <scope>NUCLEOTIDE SEQUENCE</scope>
</reference>
<feature type="region of interest" description="Disordered" evidence="1">
    <location>
        <begin position="182"/>
        <end position="217"/>
    </location>
</feature>
<evidence type="ECO:0000313" key="2">
    <source>
        <dbReference type="EMBL" id="GJT79515.1"/>
    </source>
</evidence>
<proteinExistence type="predicted"/>
<comment type="caution">
    <text evidence="2">The sequence shown here is derived from an EMBL/GenBank/DDBJ whole genome shotgun (WGS) entry which is preliminary data.</text>
</comment>
<organism evidence="2 3">
    <name type="scientific">Tanacetum coccineum</name>
    <dbReference type="NCBI Taxonomy" id="301880"/>
    <lineage>
        <taxon>Eukaryota</taxon>
        <taxon>Viridiplantae</taxon>
        <taxon>Streptophyta</taxon>
        <taxon>Embryophyta</taxon>
        <taxon>Tracheophyta</taxon>
        <taxon>Spermatophyta</taxon>
        <taxon>Magnoliopsida</taxon>
        <taxon>eudicotyledons</taxon>
        <taxon>Gunneridae</taxon>
        <taxon>Pentapetalae</taxon>
        <taxon>asterids</taxon>
        <taxon>campanulids</taxon>
        <taxon>Asterales</taxon>
        <taxon>Asteraceae</taxon>
        <taxon>Asteroideae</taxon>
        <taxon>Anthemideae</taxon>
        <taxon>Anthemidinae</taxon>
        <taxon>Tanacetum</taxon>
    </lineage>
</organism>
<reference evidence="2" key="2">
    <citation type="submission" date="2022-01" db="EMBL/GenBank/DDBJ databases">
        <authorList>
            <person name="Yamashiro T."/>
            <person name="Shiraishi A."/>
            <person name="Satake H."/>
            <person name="Nakayama K."/>
        </authorList>
    </citation>
    <scope>NUCLEOTIDE SEQUENCE</scope>
</reference>
<evidence type="ECO:0000313" key="3">
    <source>
        <dbReference type="Proteomes" id="UP001151760"/>
    </source>
</evidence>
<keyword evidence="3" id="KW-1185">Reference proteome</keyword>
<accession>A0ABQ5GWP7</accession>
<protein>
    <submittedName>
        <fullName evidence="2">Uncharacterized protein</fullName>
    </submittedName>
</protein>
<dbReference type="EMBL" id="BQNB010018905">
    <property type="protein sequence ID" value="GJT79515.1"/>
    <property type="molecule type" value="Genomic_DNA"/>
</dbReference>
<gene>
    <name evidence="2" type="ORF">Tco_1053857</name>
</gene>
<evidence type="ECO:0000256" key="1">
    <source>
        <dbReference type="SAM" id="MobiDB-lite"/>
    </source>
</evidence>
<dbReference type="Proteomes" id="UP001151760">
    <property type="component" value="Unassembled WGS sequence"/>
</dbReference>
<name>A0ABQ5GWP7_9ASTR</name>
<feature type="compositionally biased region" description="Polar residues" evidence="1">
    <location>
        <begin position="204"/>
        <end position="217"/>
    </location>
</feature>
<sequence>MRIAMVSPKVTPQLPKLKVKVEEKIVKAEVVVDHNDKIQDLQSYKQHDDKLSTLFFETMNKVGTLKTCEEIRGFNDDEDVKGFNCKLKTDFECVHDLHVCDLDYGLILRMIIKNQIKFSMANKESIFITIENLVVIHKEHTTRCFGSWIDRWKNGRRVKRYEGFRVDVKRKSIEDKWKRISDKRTKIKPKQTKPSTKWKERKNSSQNEVKVNSGTRH</sequence>